<dbReference type="Pfam" id="PF01544">
    <property type="entry name" value="CorA"/>
    <property type="match status" value="1"/>
</dbReference>
<dbReference type="Proteomes" id="UP000051530">
    <property type="component" value="Unassembled WGS sequence"/>
</dbReference>
<evidence type="ECO:0000256" key="3">
    <source>
        <dbReference type="ARBA" id="ARBA00022692"/>
    </source>
</evidence>
<keyword evidence="9" id="KW-1185">Reference proteome</keyword>
<comment type="subcellular location">
    <subcellularLocation>
        <location evidence="1">Membrane</location>
        <topology evidence="1">Multi-pass membrane protein</topology>
    </subcellularLocation>
</comment>
<gene>
    <name evidence="8" type="ORF">M153_9989000955</name>
</gene>
<protein>
    <submittedName>
        <fullName evidence="8">CorA Metal Ion Transporter (MIT) Family</fullName>
    </submittedName>
</protein>
<comment type="similarity">
    <text evidence="2">Belongs to the CorA metal ion transporter (MIT) (TC 1.A.35) family.</text>
</comment>
<evidence type="ECO:0000256" key="7">
    <source>
        <dbReference type="SAM" id="Phobius"/>
    </source>
</evidence>
<organism evidence="8 9">
    <name type="scientific">Pseudoloma neurophilia</name>
    <dbReference type="NCBI Taxonomy" id="146866"/>
    <lineage>
        <taxon>Eukaryota</taxon>
        <taxon>Fungi</taxon>
        <taxon>Fungi incertae sedis</taxon>
        <taxon>Microsporidia</taxon>
        <taxon>Pseudoloma</taxon>
    </lineage>
</organism>
<feature type="transmembrane region" description="Helical" evidence="7">
    <location>
        <begin position="277"/>
        <end position="297"/>
    </location>
</feature>
<evidence type="ECO:0000256" key="2">
    <source>
        <dbReference type="ARBA" id="ARBA00009765"/>
    </source>
</evidence>
<reference evidence="8 9" key="1">
    <citation type="submission" date="2015-07" db="EMBL/GenBank/DDBJ databases">
        <title>The genome of Pseudoloma neurophilia, a relevant intracellular parasite of the zebrafish.</title>
        <authorList>
            <person name="Ndikumana S."/>
            <person name="Pelin A."/>
            <person name="Sanders J."/>
            <person name="Corradi N."/>
        </authorList>
    </citation>
    <scope>NUCLEOTIDE SEQUENCE [LARGE SCALE GENOMIC DNA]</scope>
    <source>
        <strain evidence="8 9">MK1</strain>
    </source>
</reference>
<dbReference type="PANTHER" id="PTHR21535:SF51">
    <property type="entry name" value="MANGANESE RESISTANCE PROTEIN MNR2"/>
    <property type="match status" value="1"/>
</dbReference>
<evidence type="ECO:0000256" key="5">
    <source>
        <dbReference type="ARBA" id="ARBA00023136"/>
    </source>
</evidence>
<keyword evidence="3 7" id="KW-0812">Transmembrane</keyword>
<dbReference type="InterPro" id="IPR045863">
    <property type="entry name" value="CorA_TM1_TM2"/>
</dbReference>
<feature type="compositionally biased region" description="Low complexity" evidence="6">
    <location>
        <begin position="134"/>
        <end position="145"/>
    </location>
</feature>
<feature type="non-terminal residue" evidence="8">
    <location>
        <position position="1"/>
    </location>
</feature>
<dbReference type="GO" id="GO:0015095">
    <property type="term" value="F:magnesium ion transmembrane transporter activity"/>
    <property type="evidence" value="ECO:0007669"/>
    <property type="project" value="TreeGrafter"/>
</dbReference>
<keyword evidence="5 7" id="KW-0472">Membrane</keyword>
<dbReference type="GO" id="GO:0010961">
    <property type="term" value="P:intracellular magnesium ion homeostasis"/>
    <property type="evidence" value="ECO:0007669"/>
    <property type="project" value="TreeGrafter"/>
</dbReference>
<dbReference type="SUPFAM" id="SSF144083">
    <property type="entry name" value="Magnesium transport protein CorA, transmembrane region"/>
    <property type="match status" value="1"/>
</dbReference>
<feature type="transmembrane region" description="Helical" evidence="7">
    <location>
        <begin position="246"/>
        <end position="265"/>
    </location>
</feature>
<dbReference type="Gene3D" id="1.20.58.340">
    <property type="entry name" value="Magnesium transport protein CorA, transmembrane region"/>
    <property type="match status" value="1"/>
</dbReference>
<accession>A0A0R0LRT1</accession>
<name>A0A0R0LRT1_9MICR</name>
<proteinExistence type="inferred from homology"/>
<dbReference type="PANTHER" id="PTHR21535">
    <property type="entry name" value="MAGNESIUM AND COBALT TRANSPORT PROTEIN/MITOCHONDRIAL IMPORT INNER MEMBRANE TRANSLOCASE SUBUNIT TIM8"/>
    <property type="match status" value="1"/>
</dbReference>
<dbReference type="InterPro" id="IPR045861">
    <property type="entry name" value="CorA_cytoplasmic_dom"/>
</dbReference>
<dbReference type="VEuPathDB" id="MicrosporidiaDB:M153_9989000955"/>
<dbReference type="AlphaFoldDB" id="A0A0R0LRT1"/>
<dbReference type="InterPro" id="IPR002523">
    <property type="entry name" value="MgTranspt_CorA/ZnTranspt_ZntB"/>
</dbReference>
<dbReference type="GO" id="GO:0016020">
    <property type="term" value="C:membrane"/>
    <property type="evidence" value="ECO:0007669"/>
    <property type="project" value="UniProtKB-SubCell"/>
</dbReference>
<dbReference type="SUPFAM" id="SSF143865">
    <property type="entry name" value="CorA soluble domain-like"/>
    <property type="match status" value="1"/>
</dbReference>
<dbReference type="EMBL" id="LGUB01001125">
    <property type="protein sequence ID" value="KRH92194.1"/>
    <property type="molecule type" value="Genomic_DNA"/>
</dbReference>
<feature type="region of interest" description="Disordered" evidence="6">
    <location>
        <begin position="128"/>
        <end position="148"/>
    </location>
</feature>
<sequence length="313" mass="37068">FEKQDFSNCKCHKFSEEMKEKKDIDFNIILFNDKIITMHDTNWSSIFEILSFTDLISNYTKLVPEWVLFSILVELLQDLRYFIDQMDPIIKNLQTSIVSSQNNQILPLKYNLNRRIFTKNCNPLTHSFKHSKNNLKNNSKNNLKNNSKDEGHEEMILHENFLLTNDLWSLRRTVKPKLVVLNVLNKNSRIKLKSKFFILLNDFHRLEKDIKEERKVLERLQDLLFGIINLKQSKENNDLSKRMKTFTVISLIFLPLQAVSGLWGMNVRVPGEKGESLWWFVLLTMIGPFFTVIYMIIQKIFCSKIRTGNKKFL</sequence>
<comment type="caution">
    <text evidence="8">The sequence shown here is derived from an EMBL/GenBank/DDBJ whole genome shotgun (WGS) entry which is preliminary data.</text>
</comment>
<keyword evidence="4 7" id="KW-1133">Transmembrane helix</keyword>
<evidence type="ECO:0000256" key="1">
    <source>
        <dbReference type="ARBA" id="ARBA00004141"/>
    </source>
</evidence>
<evidence type="ECO:0000256" key="4">
    <source>
        <dbReference type="ARBA" id="ARBA00022989"/>
    </source>
</evidence>
<evidence type="ECO:0000313" key="8">
    <source>
        <dbReference type="EMBL" id="KRH92194.1"/>
    </source>
</evidence>
<dbReference type="OrthoDB" id="29879at2759"/>
<evidence type="ECO:0000256" key="6">
    <source>
        <dbReference type="SAM" id="MobiDB-lite"/>
    </source>
</evidence>
<evidence type="ECO:0000313" key="9">
    <source>
        <dbReference type="Proteomes" id="UP000051530"/>
    </source>
</evidence>